<dbReference type="InterPro" id="IPR050765">
    <property type="entry name" value="Riboflavin_Biosynth_HTPR"/>
</dbReference>
<dbReference type="Gene3D" id="3.40.430.10">
    <property type="entry name" value="Dihydrofolate Reductase, subunit A"/>
    <property type="match status" value="1"/>
</dbReference>
<sequence length="180" mass="19898">MRKIVAGLFISLDGVVESPEKWHFPYFNDEMAQIVGAQMQEADAMLLGRRTYEEFAAYWPNPEPQAADLAGYMNGTPKHVVTTTLRTAEWQNSSIVQGDVPAALKELKERPGKDISITGSPTLVRSLLRDGLLDELRLLIHPVVVGWGAKLFTDGDQVPLRLLSGRTLETGVIHAIYGRA</sequence>
<gene>
    <name evidence="2" type="ORF">HT134_00565</name>
</gene>
<dbReference type="GO" id="GO:0009231">
    <property type="term" value="P:riboflavin biosynthetic process"/>
    <property type="evidence" value="ECO:0007669"/>
    <property type="project" value="InterPro"/>
</dbReference>
<evidence type="ECO:0000259" key="1">
    <source>
        <dbReference type="Pfam" id="PF01872"/>
    </source>
</evidence>
<dbReference type="PANTHER" id="PTHR38011:SF11">
    <property type="entry name" value="2,5-DIAMINO-6-RIBOSYLAMINO-4(3H)-PYRIMIDINONE 5'-PHOSPHATE REDUCTASE"/>
    <property type="match status" value="1"/>
</dbReference>
<dbReference type="SUPFAM" id="SSF53597">
    <property type="entry name" value="Dihydrofolate reductase-like"/>
    <property type="match status" value="1"/>
</dbReference>
<proteinExistence type="predicted"/>
<evidence type="ECO:0000313" key="3">
    <source>
        <dbReference type="Proteomes" id="UP000546126"/>
    </source>
</evidence>
<accession>A0A7Y6II32</accession>
<evidence type="ECO:0000313" key="2">
    <source>
        <dbReference type="EMBL" id="NUW38625.1"/>
    </source>
</evidence>
<feature type="domain" description="Bacterial bifunctional deaminase-reductase C-terminal" evidence="1">
    <location>
        <begin position="2"/>
        <end position="172"/>
    </location>
</feature>
<dbReference type="GO" id="GO:0008703">
    <property type="term" value="F:5-amino-6-(5-phosphoribosylamino)uracil reductase activity"/>
    <property type="evidence" value="ECO:0007669"/>
    <property type="project" value="InterPro"/>
</dbReference>
<dbReference type="EMBL" id="JABWGO010000001">
    <property type="protein sequence ID" value="NUW38625.1"/>
    <property type="molecule type" value="Genomic_DNA"/>
</dbReference>
<dbReference type="AlphaFoldDB" id="A0A7Y6II32"/>
<dbReference type="RefSeq" id="WP_175598274.1">
    <property type="nucleotide sequence ID" value="NZ_JABWGO010000001.1"/>
</dbReference>
<comment type="caution">
    <text evidence="2">The sequence shown here is derived from an EMBL/GenBank/DDBJ whole genome shotgun (WGS) entry which is preliminary data.</text>
</comment>
<organism evidence="2 3">
    <name type="scientific">Nonomuraea rhodomycinica</name>
    <dbReference type="NCBI Taxonomy" id="1712872"/>
    <lineage>
        <taxon>Bacteria</taxon>
        <taxon>Bacillati</taxon>
        <taxon>Actinomycetota</taxon>
        <taxon>Actinomycetes</taxon>
        <taxon>Streptosporangiales</taxon>
        <taxon>Streptosporangiaceae</taxon>
        <taxon>Nonomuraea</taxon>
    </lineage>
</organism>
<keyword evidence="3" id="KW-1185">Reference proteome</keyword>
<dbReference type="Proteomes" id="UP000546126">
    <property type="component" value="Unassembled WGS sequence"/>
</dbReference>
<protein>
    <submittedName>
        <fullName evidence="2">Dihydrofolate reductase family protein</fullName>
    </submittedName>
</protein>
<reference evidence="2 3" key="1">
    <citation type="submission" date="2020-06" db="EMBL/GenBank/DDBJ databases">
        <authorList>
            <person name="Chanama M."/>
        </authorList>
    </citation>
    <scope>NUCLEOTIDE SEQUENCE [LARGE SCALE GENOMIC DNA]</scope>
    <source>
        <strain evidence="2 3">TBRC6557</strain>
    </source>
</reference>
<name>A0A7Y6II32_9ACTN</name>
<dbReference type="InterPro" id="IPR024072">
    <property type="entry name" value="DHFR-like_dom_sf"/>
</dbReference>
<dbReference type="InterPro" id="IPR002734">
    <property type="entry name" value="RibDG_C"/>
</dbReference>
<dbReference type="PANTHER" id="PTHR38011">
    <property type="entry name" value="DIHYDROFOLATE REDUCTASE FAMILY PROTEIN (AFU_ORTHOLOGUE AFUA_8G06820)"/>
    <property type="match status" value="1"/>
</dbReference>
<dbReference type="Pfam" id="PF01872">
    <property type="entry name" value="RibD_C"/>
    <property type="match status" value="1"/>
</dbReference>